<dbReference type="AlphaFoldDB" id="A0A8S1IWH8"/>
<keyword evidence="3" id="KW-1185">Reference proteome</keyword>
<feature type="compositionally biased region" description="Polar residues" evidence="1">
    <location>
        <begin position="84"/>
        <end position="93"/>
    </location>
</feature>
<name>A0A8S1IWH8_9CHLO</name>
<evidence type="ECO:0000313" key="3">
    <source>
        <dbReference type="Proteomes" id="UP000708148"/>
    </source>
</evidence>
<accession>A0A8S1IWH8</accession>
<feature type="compositionally biased region" description="Polar residues" evidence="1">
    <location>
        <begin position="189"/>
        <end position="199"/>
    </location>
</feature>
<protein>
    <submittedName>
        <fullName evidence="2">Uncharacterized protein</fullName>
    </submittedName>
</protein>
<comment type="caution">
    <text evidence="2">The sequence shown here is derived from an EMBL/GenBank/DDBJ whole genome shotgun (WGS) entry which is preliminary data.</text>
</comment>
<gene>
    <name evidence="2" type="ORF">OSTQU699_LOCUS4647</name>
</gene>
<evidence type="ECO:0000313" key="2">
    <source>
        <dbReference type="EMBL" id="CAD7699288.1"/>
    </source>
</evidence>
<dbReference type="EMBL" id="CAJHUC010000987">
    <property type="protein sequence ID" value="CAD7699288.1"/>
    <property type="molecule type" value="Genomic_DNA"/>
</dbReference>
<sequence>MTISVFGCFKSKSAVQTRDPPAVVTTPPVAANPPVAEATQQRSLVPVAAVAKKVGSTEEPGARLCPSPPLDLAMLSTLSYNGANKNGRTSSAGRVSMGPRAVKPTDSAASMVADDNGLKPLPEEAASLDPRLLVESINDRRGRTAGDMSLLLSPRKKPSKVTAPRKGMSLVLTPSDREELESEAGLNGSLPTQIQTVPSSKRHGRKAFFSVFRKSASVV</sequence>
<proteinExistence type="predicted"/>
<organism evidence="2 3">
    <name type="scientific">Ostreobium quekettii</name>
    <dbReference type="NCBI Taxonomy" id="121088"/>
    <lineage>
        <taxon>Eukaryota</taxon>
        <taxon>Viridiplantae</taxon>
        <taxon>Chlorophyta</taxon>
        <taxon>core chlorophytes</taxon>
        <taxon>Ulvophyceae</taxon>
        <taxon>TCBD clade</taxon>
        <taxon>Bryopsidales</taxon>
        <taxon>Ostreobineae</taxon>
        <taxon>Ostreobiaceae</taxon>
        <taxon>Ostreobium</taxon>
    </lineage>
</organism>
<reference evidence="2" key="1">
    <citation type="submission" date="2020-12" db="EMBL/GenBank/DDBJ databases">
        <authorList>
            <person name="Iha C."/>
        </authorList>
    </citation>
    <scope>NUCLEOTIDE SEQUENCE</scope>
</reference>
<feature type="region of interest" description="Disordered" evidence="1">
    <location>
        <begin position="84"/>
        <end position="107"/>
    </location>
</feature>
<feature type="region of interest" description="Disordered" evidence="1">
    <location>
        <begin position="176"/>
        <end position="199"/>
    </location>
</feature>
<dbReference type="Proteomes" id="UP000708148">
    <property type="component" value="Unassembled WGS sequence"/>
</dbReference>
<evidence type="ECO:0000256" key="1">
    <source>
        <dbReference type="SAM" id="MobiDB-lite"/>
    </source>
</evidence>